<evidence type="ECO:0000256" key="8">
    <source>
        <dbReference type="ARBA" id="ARBA00022842"/>
    </source>
</evidence>
<dbReference type="InterPro" id="IPR027417">
    <property type="entry name" value="P-loop_NTPase"/>
</dbReference>
<dbReference type="InterPro" id="IPR018022">
    <property type="entry name" value="IPT"/>
</dbReference>
<dbReference type="GO" id="GO:0006400">
    <property type="term" value="P:tRNA modification"/>
    <property type="evidence" value="ECO:0007669"/>
    <property type="project" value="TreeGrafter"/>
</dbReference>
<keyword evidence="6 10" id="KW-0547">Nucleotide-binding</keyword>
<comment type="catalytic activity">
    <reaction evidence="9 10 11">
        <text>adenosine(37) in tRNA + dimethylallyl diphosphate = N(6)-dimethylallyladenosine(37) in tRNA + diphosphate</text>
        <dbReference type="Rhea" id="RHEA:26482"/>
        <dbReference type="Rhea" id="RHEA-COMP:10162"/>
        <dbReference type="Rhea" id="RHEA-COMP:10375"/>
        <dbReference type="ChEBI" id="CHEBI:33019"/>
        <dbReference type="ChEBI" id="CHEBI:57623"/>
        <dbReference type="ChEBI" id="CHEBI:74411"/>
        <dbReference type="ChEBI" id="CHEBI:74415"/>
        <dbReference type="EC" id="2.5.1.75"/>
    </reaction>
</comment>
<dbReference type="SUPFAM" id="SSF52540">
    <property type="entry name" value="P-loop containing nucleoside triphosphate hydrolases"/>
    <property type="match status" value="2"/>
</dbReference>
<dbReference type="OrthoDB" id="9776390at2"/>
<keyword evidence="4 10" id="KW-0808">Transferase</keyword>
<dbReference type="HAMAP" id="MF_00185">
    <property type="entry name" value="IPP_trans"/>
    <property type="match status" value="1"/>
</dbReference>
<keyword evidence="5 10" id="KW-0819">tRNA processing</keyword>
<comment type="caution">
    <text evidence="14">The sequence shown here is derived from an EMBL/GenBank/DDBJ whole genome shotgun (WGS) entry which is preliminary data.</text>
</comment>
<comment type="subunit">
    <text evidence="10">Monomer.</text>
</comment>
<evidence type="ECO:0000256" key="10">
    <source>
        <dbReference type="HAMAP-Rule" id="MF_00185"/>
    </source>
</evidence>
<dbReference type="Proteomes" id="UP000288490">
    <property type="component" value="Unassembled WGS sequence"/>
</dbReference>
<dbReference type="AlphaFoldDB" id="A0A429ZGB4"/>
<protein>
    <recommendedName>
        <fullName evidence="10">tRNA dimethylallyltransferase</fullName>
        <ecNumber evidence="10">2.5.1.75</ecNumber>
    </recommendedName>
    <alternativeName>
        <fullName evidence="10">Dimethylallyl diphosphate:tRNA dimethylallyltransferase</fullName>
        <shortName evidence="10">DMAPP:tRNA dimethylallyltransferase</shortName>
        <shortName evidence="10">DMATase</shortName>
    </alternativeName>
    <alternativeName>
        <fullName evidence="10">Isopentenyl-diphosphate:tRNA isopentenyltransferase</fullName>
        <shortName evidence="10">IPP transferase</shortName>
        <shortName evidence="10">IPPT</shortName>
        <shortName evidence="10">IPTase</shortName>
    </alternativeName>
</protein>
<name>A0A429ZGB4_9ENTE</name>
<dbReference type="NCBIfam" id="TIGR00174">
    <property type="entry name" value="miaA"/>
    <property type="match status" value="1"/>
</dbReference>
<evidence type="ECO:0000256" key="3">
    <source>
        <dbReference type="ARBA" id="ARBA00005842"/>
    </source>
</evidence>
<proteinExistence type="inferred from homology"/>
<evidence type="ECO:0000256" key="2">
    <source>
        <dbReference type="ARBA" id="ARBA00003213"/>
    </source>
</evidence>
<organism evidence="14 15">
    <name type="scientific">Vagococcus bubulae</name>
    <dbReference type="NCBI Taxonomy" id="1977868"/>
    <lineage>
        <taxon>Bacteria</taxon>
        <taxon>Bacillati</taxon>
        <taxon>Bacillota</taxon>
        <taxon>Bacilli</taxon>
        <taxon>Lactobacillales</taxon>
        <taxon>Enterococcaceae</taxon>
        <taxon>Vagococcus</taxon>
    </lineage>
</organism>
<feature type="binding site" evidence="10">
    <location>
        <begin position="11"/>
        <end position="18"/>
    </location>
    <ligand>
        <name>ATP</name>
        <dbReference type="ChEBI" id="CHEBI:30616"/>
    </ligand>
</feature>
<dbReference type="EC" id="2.5.1.75" evidence="10"/>
<evidence type="ECO:0000313" key="14">
    <source>
        <dbReference type="EMBL" id="RST92715.1"/>
    </source>
</evidence>
<comment type="caution">
    <text evidence="10">Lacks conserved residue(s) required for the propagation of feature annotation.</text>
</comment>
<dbReference type="GO" id="GO:0052381">
    <property type="term" value="F:tRNA dimethylallyltransferase activity"/>
    <property type="evidence" value="ECO:0007669"/>
    <property type="project" value="UniProtKB-UniRule"/>
</dbReference>
<dbReference type="PANTHER" id="PTHR11088:SF60">
    <property type="entry name" value="TRNA DIMETHYLALLYLTRANSFERASE"/>
    <property type="match status" value="1"/>
</dbReference>
<evidence type="ECO:0000256" key="12">
    <source>
        <dbReference type="RuleBase" id="RU003784"/>
    </source>
</evidence>
<evidence type="ECO:0000256" key="7">
    <source>
        <dbReference type="ARBA" id="ARBA00022840"/>
    </source>
</evidence>
<evidence type="ECO:0000256" key="4">
    <source>
        <dbReference type="ARBA" id="ARBA00022679"/>
    </source>
</evidence>
<keyword evidence="8 10" id="KW-0460">Magnesium</keyword>
<evidence type="ECO:0000313" key="15">
    <source>
        <dbReference type="Proteomes" id="UP000288490"/>
    </source>
</evidence>
<feature type="site" description="Interaction with substrate tRNA" evidence="10">
    <location>
        <position position="102"/>
    </location>
</feature>
<keyword evidence="15" id="KW-1185">Reference proteome</keyword>
<evidence type="ECO:0000256" key="5">
    <source>
        <dbReference type="ARBA" id="ARBA00022694"/>
    </source>
</evidence>
<sequence length="318" mass="36396">MDKQKVLVIVGPTAVGKTALGVRLSQAFNGEVISGDSLQVYKQLDIGTAKATTEEMQGVPHHLIDIKEPTDTYSAHEFKRQATECINELALQNKLPIIVGGTGLYIQSLLYDFHLGSSELSDDEKKSRKKWEEFAENLSNEELWQELEKRDKKGADTIHPNNRKRVIRALEVFDLTGKSISEQQQLDLMDLSKSSFDVKLIGLTTDRDVLYNRINQRVDIMMDEGLLDEAKLVYELNCPQASQGIGYKEFFPYFEGKCSLEKSVEEVKQHSRQYAKRQLTWFRNRMPVEWWDIVSDETNVSKLAEDVSKWLDKKEGMA</sequence>
<dbReference type="PANTHER" id="PTHR11088">
    <property type="entry name" value="TRNA DIMETHYLALLYLTRANSFERASE"/>
    <property type="match status" value="1"/>
</dbReference>
<feature type="site" description="Interaction with substrate tRNA" evidence="10">
    <location>
        <position position="128"/>
    </location>
</feature>
<evidence type="ECO:0000256" key="11">
    <source>
        <dbReference type="RuleBase" id="RU003783"/>
    </source>
</evidence>
<evidence type="ECO:0000256" key="9">
    <source>
        <dbReference type="ARBA" id="ARBA00049563"/>
    </source>
</evidence>
<reference evidence="14 15" key="1">
    <citation type="submission" date="2017-05" db="EMBL/GenBank/DDBJ databases">
        <title>Vagococcus spp. assemblies.</title>
        <authorList>
            <person name="Gulvik C.A."/>
        </authorList>
    </citation>
    <scope>NUCLEOTIDE SEQUENCE [LARGE SCALE GENOMIC DNA]</scope>
    <source>
        <strain evidence="14 15">SS1994</strain>
    </source>
</reference>
<evidence type="ECO:0000256" key="13">
    <source>
        <dbReference type="RuleBase" id="RU003785"/>
    </source>
</evidence>
<keyword evidence="7 10" id="KW-0067">ATP-binding</keyword>
<evidence type="ECO:0000256" key="1">
    <source>
        <dbReference type="ARBA" id="ARBA00001946"/>
    </source>
</evidence>
<accession>A0A429ZGB4</accession>
<dbReference type="Gene3D" id="1.10.20.140">
    <property type="match status" value="1"/>
</dbReference>
<dbReference type="InterPro" id="IPR039657">
    <property type="entry name" value="Dimethylallyltransferase"/>
</dbReference>
<dbReference type="EMBL" id="NGJT01000015">
    <property type="protein sequence ID" value="RST92715.1"/>
    <property type="molecule type" value="Genomic_DNA"/>
</dbReference>
<feature type="binding site" evidence="10">
    <location>
        <begin position="13"/>
        <end position="18"/>
    </location>
    <ligand>
        <name>substrate</name>
    </ligand>
</feature>
<feature type="region of interest" description="Interaction with substrate tRNA" evidence="10">
    <location>
        <begin position="36"/>
        <end position="39"/>
    </location>
</feature>
<comment type="similarity">
    <text evidence="3 10 13">Belongs to the IPP transferase family.</text>
</comment>
<comment type="function">
    <text evidence="2 10 12">Catalyzes the transfer of a dimethylallyl group onto the adenine at position 37 in tRNAs that read codons beginning with uridine, leading to the formation of N6-(dimethylallyl)adenosine (i(6)A).</text>
</comment>
<dbReference type="GO" id="GO:0005524">
    <property type="term" value="F:ATP binding"/>
    <property type="evidence" value="ECO:0007669"/>
    <property type="project" value="UniProtKB-UniRule"/>
</dbReference>
<dbReference type="Pfam" id="PF01715">
    <property type="entry name" value="IPPT"/>
    <property type="match status" value="1"/>
</dbReference>
<gene>
    <name evidence="10" type="primary">miaA</name>
    <name evidence="14" type="ORF">CBF36_08440</name>
</gene>
<comment type="cofactor">
    <cofactor evidence="1 10">
        <name>Mg(2+)</name>
        <dbReference type="ChEBI" id="CHEBI:18420"/>
    </cofactor>
</comment>
<dbReference type="RefSeq" id="WP_125958014.1">
    <property type="nucleotide sequence ID" value="NZ_NGJT01000015.1"/>
</dbReference>
<evidence type="ECO:0000256" key="6">
    <source>
        <dbReference type="ARBA" id="ARBA00022741"/>
    </source>
</evidence>
<dbReference type="Gene3D" id="3.40.50.300">
    <property type="entry name" value="P-loop containing nucleotide triphosphate hydrolases"/>
    <property type="match status" value="1"/>
</dbReference>